<name>A0A225UND5_9STRA</name>
<protein>
    <submittedName>
        <fullName evidence="2">Zinc (Zn2)-Iron (Fe2) Permease</fullName>
    </submittedName>
</protein>
<reference evidence="3" key="1">
    <citation type="submission" date="2017-03" db="EMBL/GenBank/DDBJ databases">
        <title>Phytopthora megakarya and P. palmivora, two closely related causual agents of cacao black pod achieved similar genome size and gene model numbers by different mechanisms.</title>
        <authorList>
            <person name="Ali S."/>
            <person name="Shao J."/>
            <person name="Larry D.J."/>
            <person name="Kronmiller B."/>
            <person name="Shen D."/>
            <person name="Strem M.D."/>
            <person name="Melnick R.L."/>
            <person name="Guiltinan M.J."/>
            <person name="Tyler B.M."/>
            <person name="Meinhardt L.W."/>
            <person name="Bailey B.A."/>
        </authorList>
    </citation>
    <scope>NUCLEOTIDE SEQUENCE [LARGE SCALE GENOMIC DNA]</scope>
    <source>
        <strain evidence="3">zdho120</strain>
    </source>
</reference>
<comment type="caution">
    <text evidence="2">The sequence shown here is derived from an EMBL/GenBank/DDBJ whole genome shotgun (WGS) entry which is preliminary data.</text>
</comment>
<accession>A0A225UND5</accession>
<proteinExistence type="predicted"/>
<organism evidence="2 3">
    <name type="scientific">Phytophthora megakarya</name>
    <dbReference type="NCBI Taxonomy" id="4795"/>
    <lineage>
        <taxon>Eukaryota</taxon>
        <taxon>Sar</taxon>
        <taxon>Stramenopiles</taxon>
        <taxon>Oomycota</taxon>
        <taxon>Peronosporomycetes</taxon>
        <taxon>Peronosporales</taxon>
        <taxon>Peronosporaceae</taxon>
        <taxon>Phytophthora</taxon>
    </lineage>
</organism>
<feature type="non-terminal residue" evidence="2">
    <location>
        <position position="67"/>
    </location>
</feature>
<keyword evidence="1" id="KW-0472">Membrane</keyword>
<evidence type="ECO:0000313" key="3">
    <source>
        <dbReference type="Proteomes" id="UP000198211"/>
    </source>
</evidence>
<dbReference type="OrthoDB" id="48699at2759"/>
<sequence>MVVFSKRLVYLANPVSLAVALSISSGVMMFISLVEIFGESVHLLTEGIHTEGMSEETATGHGWLAAT</sequence>
<feature type="transmembrane region" description="Helical" evidence="1">
    <location>
        <begin position="15"/>
        <end position="34"/>
    </location>
</feature>
<evidence type="ECO:0000256" key="1">
    <source>
        <dbReference type="SAM" id="Phobius"/>
    </source>
</evidence>
<gene>
    <name evidence="2" type="ORF">PHMEG_00035726</name>
</gene>
<dbReference type="EMBL" id="NBNE01014258">
    <property type="protein sequence ID" value="OWY94513.1"/>
    <property type="molecule type" value="Genomic_DNA"/>
</dbReference>
<evidence type="ECO:0000313" key="2">
    <source>
        <dbReference type="EMBL" id="OWY94513.1"/>
    </source>
</evidence>
<keyword evidence="1" id="KW-1133">Transmembrane helix</keyword>
<keyword evidence="3" id="KW-1185">Reference proteome</keyword>
<dbReference type="Proteomes" id="UP000198211">
    <property type="component" value="Unassembled WGS sequence"/>
</dbReference>
<keyword evidence="1" id="KW-0812">Transmembrane</keyword>
<dbReference type="AlphaFoldDB" id="A0A225UND5"/>